<organism>
    <name type="scientific">Branchiostoma floridae</name>
    <name type="common">Florida lancelet</name>
    <name type="synonym">Amphioxus</name>
    <dbReference type="NCBI Taxonomy" id="7739"/>
    <lineage>
        <taxon>Eukaryota</taxon>
        <taxon>Metazoa</taxon>
        <taxon>Chordata</taxon>
        <taxon>Cephalochordata</taxon>
        <taxon>Leptocardii</taxon>
        <taxon>Amphioxiformes</taxon>
        <taxon>Branchiostomatidae</taxon>
        <taxon>Branchiostoma</taxon>
    </lineage>
</organism>
<reference evidence="1" key="1">
    <citation type="journal article" date="2008" name="Nature">
        <title>The amphioxus genome and the evolution of the chordate karyotype.</title>
        <authorList>
            <consortium name="US DOE Joint Genome Institute (JGI-PGF)"/>
            <person name="Putnam N.H."/>
            <person name="Butts T."/>
            <person name="Ferrier D.E.K."/>
            <person name="Furlong R.F."/>
            <person name="Hellsten U."/>
            <person name="Kawashima T."/>
            <person name="Robinson-Rechavi M."/>
            <person name="Shoguchi E."/>
            <person name="Terry A."/>
            <person name="Yu J.-K."/>
            <person name="Benito-Gutierrez E.L."/>
            <person name="Dubchak I."/>
            <person name="Garcia-Fernandez J."/>
            <person name="Gibson-Brown J.J."/>
            <person name="Grigoriev I.V."/>
            <person name="Horton A.C."/>
            <person name="de Jong P.J."/>
            <person name="Jurka J."/>
            <person name="Kapitonov V.V."/>
            <person name="Kohara Y."/>
            <person name="Kuroki Y."/>
            <person name="Lindquist E."/>
            <person name="Lucas S."/>
            <person name="Osoegawa K."/>
            <person name="Pennacchio L.A."/>
            <person name="Salamov A.A."/>
            <person name="Satou Y."/>
            <person name="Sauka-Spengler T."/>
            <person name="Schmutz J."/>
            <person name="Shin-I T."/>
            <person name="Toyoda A."/>
            <person name="Bronner-Fraser M."/>
            <person name="Fujiyama A."/>
            <person name="Holland L.Z."/>
            <person name="Holland P.W.H."/>
            <person name="Satoh N."/>
            <person name="Rokhsar D.S."/>
        </authorList>
    </citation>
    <scope>NUCLEOTIDE SEQUENCE [LARGE SCALE GENOMIC DNA]</scope>
    <source>
        <strain evidence="1">S238N-H82</strain>
        <tissue evidence="1">Testes</tissue>
    </source>
</reference>
<gene>
    <name evidence="1" type="ORF">BRAFLDRAFT_103259</name>
</gene>
<proteinExistence type="predicted"/>
<dbReference type="InParanoid" id="C3YLF1"/>
<name>C3YLF1_BRAFL</name>
<sequence length="124" mass="13394">MCTDGFLSFYTPAHNRNKKSLGLRLRCKKTQSFQITAPAKQTHRAKRAVPAFVASAAKDVGGKVVEALGDRIAEGVVENHQEKVIGALEDYFSGQFDKADEEFDKVIARGGDLLAGVGGDVEQV</sequence>
<protein>
    <submittedName>
        <fullName evidence="1">Uncharacterized protein</fullName>
    </submittedName>
</protein>
<accession>C3YLF1</accession>
<dbReference type="AlphaFoldDB" id="C3YLF1"/>
<evidence type="ECO:0000313" key="1">
    <source>
        <dbReference type="EMBL" id="EEN58888.1"/>
    </source>
</evidence>
<dbReference type="EMBL" id="GG666527">
    <property type="protein sequence ID" value="EEN58888.1"/>
    <property type="molecule type" value="Genomic_DNA"/>
</dbReference>